<evidence type="ECO:0000313" key="1">
    <source>
        <dbReference type="EMBL" id="MPC79009.1"/>
    </source>
</evidence>
<gene>
    <name evidence="1" type="ORF">E2C01_073520</name>
</gene>
<accession>A0A5B7IAR8</accession>
<dbReference type="AlphaFoldDB" id="A0A5B7IAR8"/>
<reference evidence="1 2" key="1">
    <citation type="submission" date="2019-05" db="EMBL/GenBank/DDBJ databases">
        <title>Another draft genome of Portunus trituberculatus and its Hox gene families provides insights of decapod evolution.</title>
        <authorList>
            <person name="Jeong J.-H."/>
            <person name="Song I."/>
            <person name="Kim S."/>
            <person name="Choi T."/>
            <person name="Kim D."/>
            <person name="Ryu S."/>
            <person name="Kim W."/>
        </authorList>
    </citation>
    <scope>NUCLEOTIDE SEQUENCE [LARGE SCALE GENOMIC DNA]</scope>
    <source>
        <tissue evidence="1">Muscle</tissue>
    </source>
</reference>
<evidence type="ECO:0000313" key="2">
    <source>
        <dbReference type="Proteomes" id="UP000324222"/>
    </source>
</evidence>
<name>A0A5B7IAR8_PORTR</name>
<keyword evidence="2" id="KW-1185">Reference proteome</keyword>
<proteinExistence type="predicted"/>
<dbReference type="OrthoDB" id="414666at2759"/>
<protein>
    <submittedName>
        <fullName evidence="1">Uncharacterized protein</fullName>
    </submittedName>
</protein>
<dbReference type="Proteomes" id="UP000324222">
    <property type="component" value="Unassembled WGS sequence"/>
</dbReference>
<dbReference type="EMBL" id="VSRR010049986">
    <property type="protein sequence ID" value="MPC79009.1"/>
    <property type="molecule type" value="Genomic_DNA"/>
</dbReference>
<comment type="caution">
    <text evidence="1">The sequence shown here is derived from an EMBL/GenBank/DDBJ whole genome shotgun (WGS) entry which is preliminary data.</text>
</comment>
<organism evidence="1 2">
    <name type="scientific">Portunus trituberculatus</name>
    <name type="common">Swimming crab</name>
    <name type="synonym">Neptunus trituberculatus</name>
    <dbReference type="NCBI Taxonomy" id="210409"/>
    <lineage>
        <taxon>Eukaryota</taxon>
        <taxon>Metazoa</taxon>
        <taxon>Ecdysozoa</taxon>
        <taxon>Arthropoda</taxon>
        <taxon>Crustacea</taxon>
        <taxon>Multicrustacea</taxon>
        <taxon>Malacostraca</taxon>
        <taxon>Eumalacostraca</taxon>
        <taxon>Eucarida</taxon>
        <taxon>Decapoda</taxon>
        <taxon>Pleocyemata</taxon>
        <taxon>Brachyura</taxon>
        <taxon>Eubrachyura</taxon>
        <taxon>Portunoidea</taxon>
        <taxon>Portunidae</taxon>
        <taxon>Portuninae</taxon>
        <taxon>Portunus</taxon>
    </lineage>
</organism>
<sequence>MSKELEEWHFDLVRMTETHLRDDVQVDGSEYVMIGKGWKIQDIVGGGIAFMYRKERNFREEKTDVGRCAMSEDILAVKVECTGEHRKCESLVVIVVYLTVEGEREQQEV</sequence>